<evidence type="ECO:0000313" key="1">
    <source>
        <dbReference type="EMBL" id="PVE56317.1"/>
    </source>
</evidence>
<name>A0AA92HAD2_RHIRH</name>
<organism evidence="1 2">
    <name type="scientific">Rhizobium rhizogenes</name>
    <name type="common">Agrobacterium rhizogenes</name>
    <dbReference type="NCBI Taxonomy" id="359"/>
    <lineage>
        <taxon>Bacteria</taxon>
        <taxon>Pseudomonadati</taxon>
        <taxon>Pseudomonadota</taxon>
        <taxon>Alphaproteobacteria</taxon>
        <taxon>Hyphomicrobiales</taxon>
        <taxon>Rhizobiaceae</taxon>
        <taxon>Rhizobium/Agrobacterium group</taxon>
        <taxon>Rhizobium</taxon>
    </lineage>
</organism>
<gene>
    <name evidence="1" type="ORF">DC430_00460</name>
</gene>
<protein>
    <submittedName>
        <fullName evidence="1">Uncharacterized protein</fullName>
    </submittedName>
</protein>
<dbReference type="Proteomes" id="UP000244335">
    <property type="component" value="Unassembled WGS sequence"/>
</dbReference>
<dbReference type="EMBL" id="QDFR01000001">
    <property type="protein sequence ID" value="PVE56317.1"/>
    <property type="molecule type" value="Genomic_DNA"/>
</dbReference>
<accession>A0AA92HAD2</accession>
<sequence>MTKLPGLLGDIADIAGLQVAYKIAQSHGGTRVSIPARAQESHWLTELVGFETADKICRGLATLDAKGLLKGISNEVLPRGPASLLQNARREARHLLASGMSVRQVARATGLHERTIWRMKEDFKESSQGELF</sequence>
<dbReference type="AlphaFoldDB" id="A0AA92HAD2"/>
<dbReference type="RefSeq" id="WP_116493682.1">
    <property type="nucleotide sequence ID" value="NZ_QDFR01000001.1"/>
</dbReference>
<dbReference type="Pfam" id="PF13384">
    <property type="entry name" value="HTH_23"/>
    <property type="match status" value="1"/>
</dbReference>
<reference evidence="1 2" key="1">
    <citation type="submission" date="2018-04" db="EMBL/GenBank/DDBJ databases">
        <authorList>
            <person name="Hagen T."/>
        </authorList>
    </citation>
    <scope>NUCLEOTIDE SEQUENCE [LARGE SCALE GENOMIC DNA]</scope>
    <source>
        <strain evidence="1 2">TPD7009</strain>
    </source>
</reference>
<proteinExistence type="predicted"/>
<evidence type="ECO:0000313" key="2">
    <source>
        <dbReference type="Proteomes" id="UP000244335"/>
    </source>
</evidence>
<comment type="caution">
    <text evidence="1">The sequence shown here is derived from an EMBL/GenBank/DDBJ whole genome shotgun (WGS) entry which is preliminary data.</text>
</comment>